<reference evidence="3 4" key="1">
    <citation type="submission" date="2024-01" db="EMBL/GenBank/DDBJ databases">
        <title>A draft genome for a cacao thread blight-causing isolate of Paramarasmius palmivorus.</title>
        <authorList>
            <person name="Baruah I.K."/>
            <person name="Bukari Y."/>
            <person name="Amoako-Attah I."/>
            <person name="Meinhardt L.W."/>
            <person name="Bailey B.A."/>
            <person name="Cohen S.P."/>
        </authorList>
    </citation>
    <scope>NUCLEOTIDE SEQUENCE [LARGE SCALE GENOMIC DNA]</scope>
    <source>
        <strain evidence="3 4">GH-12</strain>
    </source>
</reference>
<evidence type="ECO:0000259" key="2">
    <source>
        <dbReference type="Pfam" id="PF18803"/>
    </source>
</evidence>
<feature type="compositionally biased region" description="Basic and acidic residues" evidence="1">
    <location>
        <begin position="531"/>
        <end position="540"/>
    </location>
</feature>
<dbReference type="PANTHER" id="PTHR33096:SF1">
    <property type="entry name" value="CXC1-LIKE CYSTEINE CLUSTER ASSOCIATED WITH KDZ TRANSPOSASES DOMAIN-CONTAINING PROTEIN"/>
    <property type="match status" value="1"/>
</dbReference>
<feature type="compositionally biased region" description="Acidic residues" evidence="1">
    <location>
        <begin position="1570"/>
        <end position="1598"/>
    </location>
</feature>
<dbReference type="Proteomes" id="UP001383192">
    <property type="component" value="Unassembled WGS sequence"/>
</dbReference>
<evidence type="ECO:0000256" key="1">
    <source>
        <dbReference type="SAM" id="MobiDB-lite"/>
    </source>
</evidence>
<feature type="region of interest" description="Disordered" evidence="1">
    <location>
        <begin position="1570"/>
        <end position="1622"/>
    </location>
</feature>
<dbReference type="EMBL" id="JAYKXP010000013">
    <property type="protein sequence ID" value="KAK7051176.1"/>
    <property type="molecule type" value="Genomic_DNA"/>
</dbReference>
<feature type="compositionally biased region" description="Gly residues" evidence="1">
    <location>
        <begin position="385"/>
        <end position="430"/>
    </location>
</feature>
<accession>A0AAW0DHX9</accession>
<dbReference type="InterPro" id="IPR040521">
    <property type="entry name" value="KDZ"/>
</dbReference>
<protein>
    <recommendedName>
        <fullName evidence="2">CxC2-like cysteine cluster KDZ transposase-associated domain-containing protein</fullName>
    </recommendedName>
</protein>
<dbReference type="InterPro" id="IPR041457">
    <property type="entry name" value="CxC2_KDZ-assoc"/>
</dbReference>
<gene>
    <name evidence="3" type="ORF">VNI00_004676</name>
</gene>
<name>A0AAW0DHX9_9AGAR</name>
<dbReference type="PANTHER" id="PTHR33096">
    <property type="entry name" value="CXC2 DOMAIN-CONTAINING PROTEIN"/>
    <property type="match status" value="1"/>
</dbReference>
<organism evidence="3 4">
    <name type="scientific">Paramarasmius palmivorus</name>
    <dbReference type="NCBI Taxonomy" id="297713"/>
    <lineage>
        <taxon>Eukaryota</taxon>
        <taxon>Fungi</taxon>
        <taxon>Dikarya</taxon>
        <taxon>Basidiomycota</taxon>
        <taxon>Agaricomycotina</taxon>
        <taxon>Agaricomycetes</taxon>
        <taxon>Agaricomycetidae</taxon>
        <taxon>Agaricales</taxon>
        <taxon>Marasmiineae</taxon>
        <taxon>Marasmiaceae</taxon>
        <taxon>Paramarasmius</taxon>
    </lineage>
</organism>
<feature type="domain" description="CxC2-like cysteine cluster KDZ transposase-associated" evidence="2">
    <location>
        <begin position="702"/>
        <end position="801"/>
    </location>
</feature>
<feature type="region of interest" description="Disordered" evidence="1">
    <location>
        <begin position="508"/>
        <end position="550"/>
    </location>
</feature>
<feature type="region of interest" description="Disordered" evidence="1">
    <location>
        <begin position="563"/>
        <end position="591"/>
    </location>
</feature>
<feature type="compositionally biased region" description="Basic residues" evidence="1">
    <location>
        <begin position="375"/>
        <end position="384"/>
    </location>
</feature>
<evidence type="ECO:0000313" key="3">
    <source>
        <dbReference type="EMBL" id="KAK7051176.1"/>
    </source>
</evidence>
<keyword evidence="4" id="KW-1185">Reference proteome</keyword>
<feature type="compositionally biased region" description="Polar residues" evidence="1">
    <location>
        <begin position="447"/>
        <end position="456"/>
    </location>
</feature>
<evidence type="ECO:0000313" key="4">
    <source>
        <dbReference type="Proteomes" id="UP001383192"/>
    </source>
</evidence>
<dbReference type="Pfam" id="PF18803">
    <property type="entry name" value="CxC2"/>
    <property type="match status" value="1"/>
</dbReference>
<feature type="region of interest" description="Disordered" evidence="1">
    <location>
        <begin position="364"/>
        <end position="456"/>
    </location>
</feature>
<proteinExistence type="predicted"/>
<dbReference type="Pfam" id="PF18758">
    <property type="entry name" value="KDZ"/>
    <property type="match status" value="1"/>
</dbReference>
<feature type="compositionally biased region" description="Basic residues" evidence="1">
    <location>
        <begin position="511"/>
        <end position="520"/>
    </location>
</feature>
<sequence length="1622" mass="183779">MDTFQVDIVFTKDTETHMLHLDIPLSVPAIVTDYTLLWVFYVTSCIVPAVEGELFYNGERVDPTSNLPVDSNTSFKYVVEWKDDDDDVAVANPKALLERTTTTDYATPDLQDRLANFRKHLEKRDRQKRRLNVEGVMQTIRYNSCCIVDEDPARIETVENLKSIGSGCTAIHVLPHRRGNAYITRVTRKSPDQIVHIDDMRNGLLVWDTLHNFLGCSKANGPTTLPRCSFLCVPNKYLKREHIKYSNQPSDVKILANPNIKHTVQFHIFDPSLVEQNYHLKGEMICKPPRFWNGKLLREPEPHRYTKRVPPVIWDHHYASTILALYLTPGQEFEKFAAFCGRLYYEGGGAYYNNADDGAMQYTEMEDSTEDESKKKARGRRRSRGGGGKGQGGGRSGGGGGGGRSGGGDGRGGGRSGSGKGDGGAGGSGAGHRYQTRSKTRTRTSTNAQTPASRQQQVEDLLDKIWNLSSLARDRREVIEEYRVKRSRAAAWVDTQVDSIQQALALMGNRNRNRSRRKRSASPIPTFQPGDFDHDHNDSHKRARQEAYVSGLSSDRRFTVRTPLSISLPPLQPNASSSSSGTPKPPSSVNLDFKTLVDDLAEDLSINETEEKDGGMKRKDTTMLEWLALRSEYLDVMMSLEGRYKLELCHSCHSPDAAVLYRCNDCSLTRMVCEGCLLQEHRFRPLDMIQKWNGRFFEHVSLHSLGLIVQLGHPDGGSCVGPISSPSNFTVIHTNGFHRVRVQYCGCYQLLRHGWFPATFKAPQTCLTIRLLENFHAMTLTGKISAYDYYRALEKLTDHTGGFSLKNRYESFRRVTRQYRHLKMLKRGGRGNAKVISVAHTSSGELALRCPACPHVGVNLPEGWESETMNKFKYTMFLAVDACFRLKRKLVSSEASDPALGSGWAYMVEDEPYRQYLLERTNESEMSTCSGLAALDHANSRNARGNYASSGVALGCCARHEIVQPNGVGDLQRGERYCNVDWIIASLLRYHGKALKICLSYDICCQYCKKFVERISTLPLNLRPAAVRRFMYVIPKLHIYGHTLSCQLRYSLNLTPGVGRTDGEGIERNWAGQGPIATSTMEMGPGHRHDTLDDHWAHWNWEKIIGLGRLLLRRRRLALKWKKKQQQVFEIFTENQPTMVPKWKQMVNDFEHDNTKPNPYQLPISDQNIQKVRDELAQEDTRIIFSNIDQQVTSSETGEFLLLAMEMEERQRQLQEDIRLKGTGSTSKQVSNITDKRTRLRRLLSTFEAKQNIHMPIVVALRTAAAANPLEPETVPLYFPSQLTPSQVATCPGRNLSMIERRLRDAQCAESLDHLRNQLLIRWRLRSYKGMHARHQGQLRRSNDIINTNESKIRLHTQRYRDARAALCALCEREGLQVGWRELKKSDIRCMGDSEDMAIGNPRKGRGQATREHAQTIMGQGSRVGSDDDSEDDETPAQAMDRWRKKRDRLIKQTGQGTKTTSWIWLAADGGGFSSDEALHAGLRVEWATSYARMNRWIEECILIEEEMRRTLASLRWTASQWQQRAATGIEGRDAYAFRQASIYESLAYRFETMWSKHDVEQADVEDDDANDLLDADDDPIELPGQDFDEEAEEEEGDAERLPNDDSDASDTEGVVDLCGSE</sequence>
<feature type="region of interest" description="Disordered" evidence="1">
    <location>
        <begin position="1416"/>
        <end position="1445"/>
    </location>
</feature>
<comment type="caution">
    <text evidence="3">The sequence shown here is derived from an EMBL/GenBank/DDBJ whole genome shotgun (WGS) entry which is preliminary data.</text>
</comment>